<keyword evidence="2 6" id="KW-0812">Transmembrane</keyword>
<keyword evidence="9" id="KW-1185">Reference proteome</keyword>
<dbReference type="EMBL" id="VIEB01000054">
    <property type="protein sequence ID" value="TQE09628.1"/>
    <property type="molecule type" value="Genomic_DNA"/>
</dbReference>
<dbReference type="PANTHER" id="PTHR31234">
    <property type="entry name" value="LATE EMBRYOGENESIS ABUNDANT (LEA) HYDROXYPROLINE-RICH GLYCOPROTEIN FAMILY"/>
    <property type="match status" value="1"/>
</dbReference>
<proteinExistence type="predicted"/>
<keyword evidence="3 6" id="KW-1133">Transmembrane helix</keyword>
<reference evidence="8 9" key="1">
    <citation type="journal article" date="2019" name="G3 (Bethesda)">
        <title>Sequencing of a Wild Apple (Malus baccata) Genome Unravels the Differences Between Cultivated and Wild Apple Species Regarding Disease Resistance and Cold Tolerance.</title>
        <authorList>
            <person name="Chen X."/>
        </authorList>
    </citation>
    <scope>NUCLEOTIDE SEQUENCE [LARGE SCALE GENOMIC DNA]</scope>
    <source>
        <strain evidence="9">cv. Shandingzi</strain>
        <tissue evidence="8">Leaves</tissue>
    </source>
</reference>
<evidence type="ECO:0000259" key="7">
    <source>
        <dbReference type="Pfam" id="PF03168"/>
    </source>
</evidence>
<dbReference type="GO" id="GO:0098542">
    <property type="term" value="P:defense response to other organism"/>
    <property type="evidence" value="ECO:0007669"/>
    <property type="project" value="InterPro"/>
</dbReference>
<dbReference type="Pfam" id="PF03168">
    <property type="entry name" value="LEA_2"/>
    <property type="match status" value="1"/>
</dbReference>
<evidence type="ECO:0000256" key="1">
    <source>
        <dbReference type="ARBA" id="ARBA00004167"/>
    </source>
</evidence>
<organism evidence="8 9">
    <name type="scientific">Malus baccata</name>
    <name type="common">Siberian crab apple</name>
    <name type="synonym">Pyrus baccata</name>
    <dbReference type="NCBI Taxonomy" id="106549"/>
    <lineage>
        <taxon>Eukaryota</taxon>
        <taxon>Viridiplantae</taxon>
        <taxon>Streptophyta</taxon>
        <taxon>Embryophyta</taxon>
        <taxon>Tracheophyta</taxon>
        <taxon>Spermatophyta</taxon>
        <taxon>Magnoliopsida</taxon>
        <taxon>eudicotyledons</taxon>
        <taxon>Gunneridae</taxon>
        <taxon>Pentapetalae</taxon>
        <taxon>rosids</taxon>
        <taxon>fabids</taxon>
        <taxon>Rosales</taxon>
        <taxon>Rosaceae</taxon>
        <taxon>Amygdaloideae</taxon>
        <taxon>Maleae</taxon>
        <taxon>Malus</taxon>
    </lineage>
</organism>
<evidence type="ECO:0000256" key="4">
    <source>
        <dbReference type="ARBA" id="ARBA00023136"/>
    </source>
</evidence>
<accession>A0A540NF35</accession>
<dbReference type="STRING" id="106549.A0A540NF35"/>
<evidence type="ECO:0000256" key="6">
    <source>
        <dbReference type="SAM" id="Phobius"/>
    </source>
</evidence>
<feature type="transmembrane region" description="Helical" evidence="6">
    <location>
        <begin position="100"/>
        <end position="124"/>
    </location>
</feature>
<protein>
    <recommendedName>
        <fullName evidence="7">Late embryogenesis abundant protein LEA-2 subgroup domain-containing protein</fullName>
    </recommendedName>
</protein>
<dbReference type="InterPro" id="IPR044839">
    <property type="entry name" value="NDR1-like"/>
</dbReference>
<dbReference type="PANTHER" id="PTHR31234:SF68">
    <property type="entry name" value="EXPRESSED PROTEIN"/>
    <property type="match status" value="1"/>
</dbReference>
<feature type="region of interest" description="Disordered" evidence="5">
    <location>
        <begin position="1"/>
        <end position="21"/>
    </location>
</feature>
<feature type="domain" description="Late embryogenesis abundant protein LEA-2 subgroup" evidence="7">
    <location>
        <begin position="152"/>
        <end position="259"/>
    </location>
</feature>
<dbReference type="InterPro" id="IPR004864">
    <property type="entry name" value="LEA_2"/>
</dbReference>
<dbReference type="Proteomes" id="UP000315295">
    <property type="component" value="Unassembled WGS sequence"/>
</dbReference>
<dbReference type="AlphaFoldDB" id="A0A540NF35"/>
<name>A0A540NF35_MALBA</name>
<comment type="subcellular location">
    <subcellularLocation>
        <location evidence="1">Membrane</location>
        <topology evidence="1">Single-pass membrane protein</topology>
    </subcellularLocation>
</comment>
<dbReference type="Gene3D" id="2.60.40.1820">
    <property type="match status" value="1"/>
</dbReference>
<dbReference type="GO" id="GO:0005886">
    <property type="term" value="C:plasma membrane"/>
    <property type="evidence" value="ECO:0007669"/>
    <property type="project" value="TreeGrafter"/>
</dbReference>
<evidence type="ECO:0000313" key="8">
    <source>
        <dbReference type="EMBL" id="TQE09628.1"/>
    </source>
</evidence>
<dbReference type="SUPFAM" id="SSF117070">
    <property type="entry name" value="LEA14-like"/>
    <property type="match status" value="1"/>
</dbReference>
<keyword evidence="4 6" id="KW-0472">Membrane</keyword>
<evidence type="ECO:0000256" key="3">
    <source>
        <dbReference type="ARBA" id="ARBA00022989"/>
    </source>
</evidence>
<sequence length="282" mass="31353">MAERSPPDLLGNKNHSPPSVLLAIPEYPQFPPPTLPPSTSRQLVISQPQNPSVATFRSGTYVVQVPKDQIYHVPPPENAYIVERHQDQSRKRKRPLCCNLYCIGILAFIVLLVVMLVTIFSVMFAKSENPKFSVERVVVHSKSNGRPDYSLTLRVRNPNSRVAIVYNGGGTSLHFKQKTIANGKYPSLTQGTGKSKEVTIVVHGANVILPKEIKKSLGVSESSSSTKKVQVSLSLNMNIPARLRIGTLKSRSMKFHVTCDITVDELSKRTKVLKQECETQRK</sequence>
<gene>
    <name evidence="8" type="ORF">C1H46_004721</name>
</gene>
<comment type="caution">
    <text evidence="8">The sequence shown here is derived from an EMBL/GenBank/DDBJ whole genome shotgun (WGS) entry which is preliminary data.</text>
</comment>
<evidence type="ECO:0000256" key="2">
    <source>
        <dbReference type="ARBA" id="ARBA00022692"/>
    </source>
</evidence>
<evidence type="ECO:0000256" key="5">
    <source>
        <dbReference type="SAM" id="MobiDB-lite"/>
    </source>
</evidence>
<evidence type="ECO:0000313" key="9">
    <source>
        <dbReference type="Proteomes" id="UP000315295"/>
    </source>
</evidence>